<evidence type="ECO:0000313" key="3">
    <source>
        <dbReference type="EMBL" id="OEG10542.1"/>
    </source>
</evidence>
<reference evidence="4" key="1">
    <citation type="submission" date="2016-09" db="EMBL/GenBank/DDBJ databases">
        <authorList>
            <person name="Gulvik C.A."/>
        </authorList>
    </citation>
    <scope>NUCLEOTIDE SEQUENCE [LARGE SCALE GENOMIC DNA]</scope>
    <source>
        <strain evidence="4">LMG 8895</strain>
    </source>
</reference>
<dbReference type="Proteomes" id="UP000095094">
    <property type="component" value="Unassembled WGS sequence"/>
</dbReference>
<dbReference type="RefSeq" id="WP_069664323.1">
    <property type="nucleotide sequence ID" value="NZ_JBHUJJ010000001.1"/>
</dbReference>
<name>A0A1E5GCX3_9ENTE</name>
<dbReference type="GO" id="GO:0008080">
    <property type="term" value="F:N-acetyltransferase activity"/>
    <property type="evidence" value="ECO:0007669"/>
    <property type="project" value="InterPro"/>
</dbReference>
<sequence length="209" mass="24135">MNITIKKATEYPLESLTKKISELIYQGFEPKFTAKLFAKDQAKDVAAVLGHYLCKTKPEQLLIAESDQEICGCLFLNEKGDTYHDLKRLGQSNFSLFEHLKVALLLTILSHSPKKEELYIDFIVVSSTFRSRGIGHELLAYCQSFAQKQQKRLTLYVSAANKRAMTLYQKEGFVPTKKTSSFLSQSIVKNKQWYFMQWHDPAQFPQYFL</sequence>
<keyword evidence="4" id="KW-1185">Reference proteome</keyword>
<feature type="domain" description="N-acetyltransferase" evidence="2">
    <location>
        <begin position="3"/>
        <end position="194"/>
    </location>
</feature>
<evidence type="ECO:0000313" key="4">
    <source>
        <dbReference type="Proteomes" id="UP000095094"/>
    </source>
</evidence>
<dbReference type="InterPro" id="IPR050769">
    <property type="entry name" value="NAT_camello-type"/>
</dbReference>
<dbReference type="EMBL" id="MIJY01000043">
    <property type="protein sequence ID" value="OEG10542.1"/>
    <property type="molecule type" value="Genomic_DNA"/>
</dbReference>
<dbReference type="PROSITE" id="PS51186">
    <property type="entry name" value="GNAT"/>
    <property type="match status" value="1"/>
</dbReference>
<dbReference type="Pfam" id="PF00583">
    <property type="entry name" value="Acetyltransf_1"/>
    <property type="match status" value="1"/>
</dbReference>
<dbReference type="SUPFAM" id="SSF55729">
    <property type="entry name" value="Acyl-CoA N-acyltransferases (Nat)"/>
    <property type="match status" value="1"/>
</dbReference>
<protein>
    <recommendedName>
        <fullName evidence="2">N-acetyltransferase domain-containing protein</fullName>
    </recommendedName>
</protein>
<comment type="caution">
    <text evidence="3">The sequence shown here is derived from an EMBL/GenBank/DDBJ whole genome shotgun (WGS) entry which is preliminary data.</text>
</comment>
<proteinExistence type="predicted"/>
<dbReference type="PANTHER" id="PTHR13947:SF37">
    <property type="entry name" value="LD18367P"/>
    <property type="match status" value="1"/>
</dbReference>
<evidence type="ECO:0000256" key="1">
    <source>
        <dbReference type="ARBA" id="ARBA00022679"/>
    </source>
</evidence>
<dbReference type="CDD" id="cd04301">
    <property type="entry name" value="NAT_SF"/>
    <property type="match status" value="1"/>
</dbReference>
<evidence type="ECO:0000259" key="2">
    <source>
        <dbReference type="PROSITE" id="PS51186"/>
    </source>
</evidence>
<dbReference type="PANTHER" id="PTHR13947">
    <property type="entry name" value="GNAT FAMILY N-ACETYLTRANSFERASE"/>
    <property type="match status" value="1"/>
</dbReference>
<dbReference type="AlphaFoldDB" id="A0A1E5GCX3"/>
<dbReference type="InterPro" id="IPR000182">
    <property type="entry name" value="GNAT_dom"/>
</dbReference>
<keyword evidence="1" id="KW-0808">Transferase</keyword>
<dbReference type="Gene3D" id="3.40.630.30">
    <property type="match status" value="1"/>
</dbReference>
<gene>
    <name evidence="3" type="ORF">BCR25_08695</name>
</gene>
<dbReference type="OrthoDB" id="9788755at2"/>
<organism evidence="3 4">
    <name type="scientific">Enterococcus termitis</name>
    <dbReference type="NCBI Taxonomy" id="332950"/>
    <lineage>
        <taxon>Bacteria</taxon>
        <taxon>Bacillati</taxon>
        <taxon>Bacillota</taxon>
        <taxon>Bacilli</taxon>
        <taxon>Lactobacillales</taxon>
        <taxon>Enterococcaceae</taxon>
        <taxon>Enterococcus</taxon>
    </lineage>
</organism>
<accession>A0A1E5GCX3</accession>
<dbReference type="InterPro" id="IPR016181">
    <property type="entry name" value="Acyl_CoA_acyltransferase"/>
</dbReference>